<name>A0A0W8F461_9ZZZZ</name>
<dbReference type="InterPro" id="IPR036809">
    <property type="entry name" value="AF1782-like_sf"/>
</dbReference>
<protein>
    <recommendedName>
        <fullName evidence="1">DUF357 domain-containing protein</fullName>
    </recommendedName>
</protein>
<dbReference type="Gene3D" id="1.20.1270.90">
    <property type="entry name" value="AF1782-like"/>
    <property type="match status" value="2"/>
</dbReference>
<feature type="domain" description="DUF357" evidence="1">
    <location>
        <begin position="107"/>
        <end position="179"/>
    </location>
</feature>
<comment type="caution">
    <text evidence="2">The sequence shown here is derived from an EMBL/GenBank/DDBJ whole genome shotgun (WGS) entry which is preliminary data.</text>
</comment>
<feature type="domain" description="DUF357" evidence="1">
    <location>
        <begin position="10"/>
        <end position="77"/>
    </location>
</feature>
<evidence type="ECO:0000313" key="2">
    <source>
        <dbReference type="EMBL" id="KUG15660.1"/>
    </source>
</evidence>
<dbReference type="AlphaFoldDB" id="A0A0W8F461"/>
<evidence type="ECO:0000259" key="1">
    <source>
        <dbReference type="Pfam" id="PF04010"/>
    </source>
</evidence>
<organism evidence="2">
    <name type="scientific">hydrocarbon metagenome</name>
    <dbReference type="NCBI Taxonomy" id="938273"/>
    <lineage>
        <taxon>unclassified sequences</taxon>
        <taxon>metagenomes</taxon>
        <taxon>ecological metagenomes</taxon>
    </lineage>
</organism>
<dbReference type="SUPFAM" id="SSF158372">
    <property type="entry name" value="AF1782-like"/>
    <property type="match status" value="2"/>
</dbReference>
<reference evidence="2" key="1">
    <citation type="journal article" date="2015" name="Proc. Natl. Acad. Sci. U.S.A.">
        <title>Networks of energetic and metabolic interactions define dynamics in microbial communities.</title>
        <authorList>
            <person name="Embree M."/>
            <person name="Liu J.K."/>
            <person name="Al-Bassam M.M."/>
            <person name="Zengler K."/>
        </authorList>
    </citation>
    <scope>NUCLEOTIDE SEQUENCE</scope>
</reference>
<accession>A0A0W8F461</accession>
<proteinExistence type="predicted"/>
<gene>
    <name evidence="2" type="ORF">ASZ90_014676</name>
</gene>
<dbReference type="EMBL" id="LNQE01001541">
    <property type="protein sequence ID" value="KUG15660.1"/>
    <property type="molecule type" value="Genomic_DNA"/>
</dbReference>
<dbReference type="InterPro" id="IPR023140">
    <property type="entry name" value="DUF357"/>
</dbReference>
<dbReference type="Pfam" id="PF04010">
    <property type="entry name" value="DUF357"/>
    <property type="match status" value="2"/>
</dbReference>
<sequence length="190" mass="20766">MNPDRVRAELAERYAALRCIPADESIFFTCAGIFPEMISGYLSDGDRFLAQGDLTNAWASYWYALGWMDAGLSLGLITTGNPWSGDILAPLPVPDTEKERLAEKTSRYHALLSRALGSLSVAAEPGSCLAGPAERILFIGHTWYRQGTLLEKAGNLASALSATSYCFGWLDAGVRLGLFRVTDHRELFTI</sequence>